<name>A0A1E3Q8Y8_LIPST</name>
<protein>
    <recommendedName>
        <fullName evidence="8">ABC transporter domain-containing protein</fullName>
    </recommendedName>
</protein>
<gene>
    <name evidence="9" type="ORF">LIPSTDRAFT_3157</name>
</gene>
<dbReference type="Proteomes" id="UP000094385">
    <property type="component" value="Unassembled WGS sequence"/>
</dbReference>
<dbReference type="PROSITE" id="PS50893">
    <property type="entry name" value="ABC_TRANSPORTER_2"/>
    <property type="match status" value="1"/>
</dbReference>
<dbReference type="GO" id="GO:0016020">
    <property type="term" value="C:membrane"/>
    <property type="evidence" value="ECO:0007669"/>
    <property type="project" value="UniProtKB-SubCell"/>
</dbReference>
<dbReference type="PANTHER" id="PTHR24221">
    <property type="entry name" value="ATP-BINDING CASSETTE SUB-FAMILY B"/>
    <property type="match status" value="1"/>
</dbReference>
<keyword evidence="7" id="KW-0472">Membrane</keyword>
<accession>A0A1E3Q8Y8</accession>
<dbReference type="AlphaFoldDB" id="A0A1E3Q8Y8"/>
<comment type="similarity">
    <text evidence="2">Belongs to the ABC transporter superfamily. ABCB family. Multidrug resistance exporter (TC 3.A.1.201) subfamily.</text>
</comment>
<sequence>MGQFLGFLKDISSAKSTSQEIFDLLDTKPDISSESTHGSQLTDKEPSGISFDDVYFRYPQRRDLAVLNGLTFNIKPGSTVGIVGQSGCGKSTVISLIERFYSPDSGNISINAMSIGGYNINSLRSAIGLVTQEPKSKLFPATIRQNILLGIPEAKEISDDILVQACKEANILKFIQSLPEGFNTLCGVRGSMLSGGQRQRIALARAIVRRAQILLLDEATAALDVESEKSVQDGLDNLTYKPTIISIAHRLNTIRDSDAIVVMDQGRVVEQGTHQQLIEIRGRYFELVQQQQLTTV</sequence>
<organism evidence="9 10">
    <name type="scientific">Lipomyces starkeyi NRRL Y-11557</name>
    <dbReference type="NCBI Taxonomy" id="675824"/>
    <lineage>
        <taxon>Eukaryota</taxon>
        <taxon>Fungi</taxon>
        <taxon>Dikarya</taxon>
        <taxon>Ascomycota</taxon>
        <taxon>Saccharomycotina</taxon>
        <taxon>Lipomycetes</taxon>
        <taxon>Lipomycetales</taxon>
        <taxon>Lipomycetaceae</taxon>
        <taxon>Lipomyces</taxon>
    </lineage>
</organism>
<dbReference type="InterPro" id="IPR003439">
    <property type="entry name" value="ABC_transporter-like_ATP-bd"/>
</dbReference>
<keyword evidence="5" id="KW-0067">ATP-binding</keyword>
<dbReference type="FunFam" id="3.40.50.300:FF:000913">
    <property type="entry name" value="ABC multidrug transporter SitT"/>
    <property type="match status" value="1"/>
</dbReference>
<evidence type="ECO:0000313" key="10">
    <source>
        <dbReference type="Proteomes" id="UP000094385"/>
    </source>
</evidence>
<dbReference type="GO" id="GO:0005524">
    <property type="term" value="F:ATP binding"/>
    <property type="evidence" value="ECO:0007669"/>
    <property type="project" value="UniProtKB-KW"/>
</dbReference>
<evidence type="ECO:0000256" key="3">
    <source>
        <dbReference type="ARBA" id="ARBA00022692"/>
    </source>
</evidence>
<evidence type="ECO:0000256" key="2">
    <source>
        <dbReference type="ARBA" id="ARBA00007577"/>
    </source>
</evidence>
<proteinExistence type="inferred from homology"/>
<evidence type="ECO:0000256" key="1">
    <source>
        <dbReference type="ARBA" id="ARBA00004141"/>
    </source>
</evidence>
<evidence type="ECO:0000256" key="6">
    <source>
        <dbReference type="ARBA" id="ARBA00022989"/>
    </source>
</evidence>
<dbReference type="STRING" id="675824.A0A1E3Q8Y8"/>
<dbReference type="SUPFAM" id="SSF52540">
    <property type="entry name" value="P-loop containing nucleoside triphosphate hydrolases"/>
    <property type="match status" value="1"/>
</dbReference>
<dbReference type="GO" id="GO:0042626">
    <property type="term" value="F:ATPase-coupled transmembrane transporter activity"/>
    <property type="evidence" value="ECO:0007669"/>
    <property type="project" value="TreeGrafter"/>
</dbReference>
<keyword evidence="10" id="KW-1185">Reference proteome</keyword>
<dbReference type="InterPro" id="IPR003593">
    <property type="entry name" value="AAA+_ATPase"/>
</dbReference>
<evidence type="ECO:0000256" key="5">
    <source>
        <dbReference type="ARBA" id="ARBA00022840"/>
    </source>
</evidence>
<comment type="subcellular location">
    <subcellularLocation>
        <location evidence="1">Membrane</location>
        <topology evidence="1">Multi-pass membrane protein</topology>
    </subcellularLocation>
</comment>
<keyword evidence="3" id="KW-0812">Transmembrane</keyword>
<dbReference type="InterPro" id="IPR027417">
    <property type="entry name" value="P-loop_NTPase"/>
</dbReference>
<dbReference type="Pfam" id="PF00005">
    <property type="entry name" value="ABC_tran"/>
    <property type="match status" value="1"/>
</dbReference>
<feature type="domain" description="ABC transporter" evidence="8">
    <location>
        <begin position="49"/>
        <end position="290"/>
    </location>
</feature>
<keyword evidence="6" id="KW-1133">Transmembrane helix</keyword>
<reference evidence="9 10" key="1">
    <citation type="journal article" date="2016" name="Proc. Natl. Acad. Sci. U.S.A.">
        <title>Comparative genomics of biotechnologically important yeasts.</title>
        <authorList>
            <person name="Riley R."/>
            <person name="Haridas S."/>
            <person name="Wolfe K.H."/>
            <person name="Lopes M.R."/>
            <person name="Hittinger C.T."/>
            <person name="Goeker M."/>
            <person name="Salamov A.A."/>
            <person name="Wisecaver J.H."/>
            <person name="Long T.M."/>
            <person name="Calvey C.H."/>
            <person name="Aerts A.L."/>
            <person name="Barry K.W."/>
            <person name="Choi C."/>
            <person name="Clum A."/>
            <person name="Coughlan A.Y."/>
            <person name="Deshpande S."/>
            <person name="Douglass A.P."/>
            <person name="Hanson S.J."/>
            <person name="Klenk H.-P."/>
            <person name="LaButti K.M."/>
            <person name="Lapidus A."/>
            <person name="Lindquist E.A."/>
            <person name="Lipzen A.M."/>
            <person name="Meier-Kolthoff J.P."/>
            <person name="Ohm R.A."/>
            <person name="Otillar R.P."/>
            <person name="Pangilinan J.L."/>
            <person name="Peng Y."/>
            <person name="Rokas A."/>
            <person name="Rosa C.A."/>
            <person name="Scheuner C."/>
            <person name="Sibirny A.A."/>
            <person name="Slot J.C."/>
            <person name="Stielow J.B."/>
            <person name="Sun H."/>
            <person name="Kurtzman C.P."/>
            <person name="Blackwell M."/>
            <person name="Grigoriev I.V."/>
            <person name="Jeffries T.W."/>
        </authorList>
    </citation>
    <scope>NUCLEOTIDE SEQUENCE [LARGE SCALE GENOMIC DNA]</scope>
    <source>
        <strain evidence="9 10">NRRL Y-11557</strain>
    </source>
</reference>
<evidence type="ECO:0000256" key="7">
    <source>
        <dbReference type="ARBA" id="ARBA00023136"/>
    </source>
</evidence>
<evidence type="ECO:0000256" key="4">
    <source>
        <dbReference type="ARBA" id="ARBA00022741"/>
    </source>
</evidence>
<dbReference type="GO" id="GO:0016887">
    <property type="term" value="F:ATP hydrolysis activity"/>
    <property type="evidence" value="ECO:0007669"/>
    <property type="project" value="InterPro"/>
</dbReference>
<dbReference type="PROSITE" id="PS00211">
    <property type="entry name" value="ABC_TRANSPORTER_1"/>
    <property type="match status" value="1"/>
</dbReference>
<dbReference type="PANTHER" id="PTHR24221:SF503">
    <property type="entry name" value="MITOCHONDRIAL POTASSIUM CHANNEL ATP-BINDING SUBUNIT"/>
    <property type="match status" value="1"/>
</dbReference>
<dbReference type="InterPro" id="IPR017871">
    <property type="entry name" value="ABC_transporter-like_CS"/>
</dbReference>
<dbReference type="InterPro" id="IPR036640">
    <property type="entry name" value="ABC1_TM_sf"/>
</dbReference>
<evidence type="ECO:0000259" key="8">
    <source>
        <dbReference type="PROSITE" id="PS50893"/>
    </source>
</evidence>
<dbReference type="SMART" id="SM00382">
    <property type="entry name" value="AAA"/>
    <property type="match status" value="1"/>
</dbReference>
<dbReference type="InterPro" id="IPR039421">
    <property type="entry name" value="Type_1_exporter"/>
</dbReference>
<dbReference type="OrthoDB" id="4020894at2759"/>
<dbReference type="EMBL" id="KV454293">
    <property type="protein sequence ID" value="ODQ73944.1"/>
    <property type="molecule type" value="Genomic_DNA"/>
</dbReference>
<evidence type="ECO:0000313" key="9">
    <source>
        <dbReference type="EMBL" id="ODQ73944.1"/>
    </source>
</evidence>
<dbReference type="Gene3D" id="3.40.50.300">
    <property type="entry name" value="P-loop containing nucleotide triphosphate hydrolases"/>
    <property type="match status" value="1"/>
</dbReference>
<dbReference type="Gene3D" id="1.20.1560.10">
    <property type="entry name" value="ABC transporter type 1, transmembrane domain"/>
    <property type="match status" value="1"/>
</dbReference>
<keyword evidence="4" id="KW-0547">Nucleotide-binding</keyword>